<comment type="similarity">
    <text evidence="8">Belongs to the TonB-dependent receptor family.</text>
</comment>
<dbReference type="Gene3D" id="2.60.40.1120">
    <property type="entry name" value="Carboxypeptidase-like, regulatory domain"/>
    <property type="match status" value="1"/>
</dbReference>
<comment type="caution">
    <text evidence="10">The sequence shown here is derived from an EMBL/GenBank/DDBJ whole genome shotgun (WGS) entry which is preliminary data.</text>
</comment>
<sequence length="1046" mass="116525">MKGIYILNVLLPMISNKRVLAALLSVLLGPLFTGSMVYGDVLHATFSDVAQVGATGKVTDESALPIEGVTVAVVGAAASTSTNAEGAYSIAAKKGDILRFSAVGYLTVEIGAVIDAPLDVVMQRDESSLDEVVIVGYGTQKKETLTGSIASVSTKEIKQSPAANLAVTLAGRLPGLTAIQRSGEPGRDITQLFIRGQGTINAQSPIILVDGIERDLTYIDPNEIESITILKDASSTAIFGVRGANGVILVTTKRGKSEIPEINFTTEVSAQDFPRFPSLASSYDYAMTRNLMQHNDGLGDAYSAEILEHYRLGDDPVQFPNTDWKSILMRDYSTQQRYNLNVSGAGQRVKYFVNAGYLKQGGMFNTEKDLSYDPSFKLDRYNFRSNIDIQLTKSLTAMLNLGGYLEKQNMPAGIYNNLDFLSTVSPAMHILAQMTVDQNATIPGPVTPDGEVVTWQGGFYPPYGSLNRSGYVQQTRNNIMATFGLEQDLGFLVEGLSAKGWMSFDSKTTNNMMASREYLKLVQVVEPTADGRDTVYFRNMGDSRNTSLNLFGARYFTTLSNFQGYLNYANSFGRHTVTGLLMYQQQKNIIDAQLPYNLRGIASRVTYGYDSRYFAEFNMGYNGSEQFKKGRRFGFFPAVSAAWLISNEQFMEDIDFLNNLKIRASYGRVGNDRIGSRRFLYLDDVQVSGGGYSSSLGLGQLVWTNLLKNEALQWEVSNKYNIGLDVKVFNALDLTVDVFKERRDNILRNRGTIPVLNGLPVSVLPPVNIGVVENKGYEIELNYRKAINQDLSILGKLNLNYATNRQVFADEPMLDDSYAYQYRETGYRIGQNFGYIVDRYFRDEEDIANSPKQNVPGHESRPGDFKYVDVNQDGVVDEKDISPIGYSSIPEYQFGAAVNVVYKQIDVSVLLQGVTHVHNYYGGYGIFAMGSNFRDRHLESWTEERAASGAPIRYPRLTTQTNPNEMENSFFINDGSYLRLKNVEVGYTFPSNWSKRIGARSLRIYANGINLLTWDRLPVKDFDPEMTSIFTYPISRLYNFGLNFIF</sequence>
<organism evidence="10 11">
    <name type="scientific">Parapedobacter defluvii</name>
    <dbReference type="NCBI Taxonomy" id="2045106"/>
    <lineage>
        <taxon>Bacteria</taxon>
        <taxon>Pseudomonadati</taxon>
        <taxon>Bacteroidota</taxon>
        <taxon>Sphingobacteriia</taxon>
        <taxon>Sphingobacteriales</taxon>
        <taxon>Sphingobacteriaceae</taxon>
        <taxon>Parapedobacter</taxon>
    </lineage>
</organism>
<dbReference type="InterPro" id="IPR039426">
    <property type="entry name" value="TonB-dep_rcpt-like"/>
</dbReference>
<evidence type="ECO:0000256" key="7">
    <source>
        <dbReference type="ARBA" id="ARBA00023237"/>
    </source>
</evidence>
<dbReference type="SUPFAM" id="SSF56935">
    <property type="entry name" value="Porins"/>
    <property type="match status" value="1"/>
</dbReference>
<dbReference type="PROSITE" id="PS52016">
    <property type="entry name" value="TONB_DEPENDENT_REC_3"/>
    <property type="match status" value="1"/>
</dbReference>
<keyword evidence="6 8" id="KW-0472">Membrane</keyword>
<keyword evidence="4 8" id="KW-0812">Transmembrane</keyword>
<evidence type="ECO:0000259" key="9">
    <source>
        <dbReference type="Pfam" id="PF07715"/>
    </source>
</evidence>
<name>A0ABQ1LV14_9SPHI</name>
<protein>
    <submittedName>
        <fullName evidence="10">SusC/RagA family TonB-linked outer membrane protein</fullName>
    </submittedName>
</protein>
<dbReference type="NCBIfam" id="TIGR04057">
    <property type="entry name" value="SusC_RagA_signa"/>
    <property type="match status" value="1"/>
</dbReference>
<keyword evidence="3 8" id="KW-1134">Transmembrane beta strand</keyword>
<keyword evidence="2 8" id="KW-0813">Transport</keyword>
<accession>A0ABQ1LV14</accession>
<dbReference type="Proteomes" id="UP000597338">
    <property type="component" value="Unassembled WGS sequence"/>
</dbReference>
<dbReference type="InterPro" id="IPR018247">
    <property type="entry name" value="EF_Hand_1_Ca_BS"/>
</dbReference>
<reference evidence="11" key="1">
    <citation type="journal article" date="2019" name="Int. J. Syst. Evol. Microbiol.">
        <title>The Global Catalogue of Microorganisms (GCM) 10K type strain sequencing project: providing services to taxonomists for standard genome sequencing and annotation.</title>
        <authorList>
            <consortium name="The Broad Institute Genomics Platform"/>
            <consortium name="The Broad Institute Genome Sequencing Center for Infectious Disease"/>
            <person name="Wu L."/>
            <person name="Ma J."/>
        </authorList>
    </citation>
    <scope>NUCLEOTIDE SEQUENCE [LARGE SCALE GENOMIC DNA]</scope>
    <source>
        <strain evidence="11">CGMCC 1.15342</strain>
    </source>
</reference>
<evidence type="ECO:0000313" key="11">
    <source>
        <dbReference type="Proteomes" id="UP000597338"/>
    </source>
</evidence>
<dbReference type="PROSITE" id="PS00018">
    <property type="entry name" value="EF_HAND_1"/>
    <property type="match status" value="1"/>
</dbReference>
<dbReference type="Pfam" id="PF13715">
    <property type="entry name" value="CarbopepD_reg_2"/>
    <property type="match status" value="1"/>
</dbReference>
<keyword evidence="11" id="KW-1185">Reference proteome</keyword>
<evidence type="ECO:0000313" key="10">
    <source>
        <dbReference type="EMBL" id="GGC30191.1"/>
    </source>
</evidence>
<evidence type="ECO:0000256" key="2">
    <source>
        <dbReference type="ARBA" id="ARBA00022448"/>
    </source>
</evidence>
<dbReference type="InterPro" id="IPR023997">
    <property type="entry name" value="TonB-dep_OMP_SusC/RagA_CS"/>
</dbReference>
<keyword evidence="5" id="KW-0732">Signal</keyword>
<dbReference type="Gene3D" id="2.170.130.10">
    <property type="entry name" value="TonB-dependent receptor, plug domain"/>
    <property type="match status" value="1"/>
</dbReference>
<dbReference type="Gene3D" id="2.40.170.20">
    <property type="entry name" value="TonB-dependent receptor, beta-barrel domain"/>
    <property type="match status" value="1"/>
</dbReference>
<dbReference type="EMBL" id="BMIK01000007">
    <property type="protein sequence ID" value="GGC30191.1"/>
    <property type="molecule type" value="Genomic_DNA"/>
</dbReference>
<dbReference type="InterPro" id="IPR036942">
    <property type="entry name" value="Beta-barrel_TonB_sf"/>
</dbReference>
<dbReference type="PANTHER" id="PTHR30069">
    <property type="entry name" value="TONB-DEPENDENT OUTER MEMBRANE RECEPTOR"/>
    <property type="match status" value="1"/>
</dbReference>
<evidence type="ECO:0000256" key="4">
    <source>
        <dbReference type="ARBA" id="ARBA00022692"/>
    </source>
</evidence>
<dbReference type="SUPFAM" id="SSF49464">
    <property type="entry name" value="Carboxypeptidase regulatory domain-like"/>
    <property type="match status" value="1"/>
</dbReference>
<dbReference type="NCBIfam" id="TIGR04056">
    <property type="entry name" value="OMP_RagA_SusC"/>
    <property type="match status" value="1"/>
</dbReference>
<feature type="domain" description="TonB-dependent receptor plug" evidence="9">
    <location>
        <begin position="142"/>
        <end position="247"/>
    </location>
</feature>
<dbReference type="InterPro" id="IPR023996">
    <property type="entry name" value="TonB-dep_OMP_SusC/RagA"/>
</dbReference>
<dbReference type="Pfam" id="PF07715">
    <property type="entry name" value="Plug"/>
    <property type="match status" value="1"/>
</dbReference>
<evidence type="ECO:0000256" key="5">
    <source>
        <dbReference type="ARBA" id="ARBA00022729"/>
    </source>
</evidence>
<proteinExistence type="inferred from homology"/>
<dbReference type="InterPro" id="IPR012910">
    <property type="entry name" value="Plug_dom"/>
</dbReference>
<dbReference type="InterPro" id="IPR037066">
    <property type="entry name" value="Plug_dom_sf"/>
</dbReference>
<dbReference type="PANTHER" id="PTHR30069:SF29">
    <property type="entry name" value="HEMOGLOBIN AND HEMOGLOBIN-HAPTOGLOBIN-BINDING PROTEIN 1-RELATED"/>
    <property type="match status" value="1"/>
</dbReference>
<dbReference type="InterPro" id="IPR008969">
    <property type="entry name" value="CarboxyPept-like_regulatory"/>
</dbReference>
<evidence type="ECO:0000256" key="3">
    <source>
        <dbReference type="ARBA" id="ARBA00022452"/>
    </source>
</evidence>
<keyword evidence="7 8" id="KW-0998">Cell outer membrane</keyword>
<evidence type="ECO:0000256" key="8">
    <source>
        <dbReference type="PROSITE-ProRule" id="PRU01360"/>
    </source>
</evidence>
<comment type="subcellular location">
    <subcellularLocation>
        <location evidence="1 8">Cell outer membrane</location>
        <topology evidence="1 8">Multi-pass membrane protein</topology>
    </subcellularLocation>
</comment>
<evidence type="ECO:0000256" key="1">
    <source>
        <dbReference type="ARBA" id="ARBA00004571"/>
    </source>
</evidence>
<evidence type="ECO:0000256" key="6">
    <source>
        <dbReference type="ARBA" id="ARBA00023136"/>
    </source>
</evidence>
<gene>
    <name evidence="10" type="ORF">GCM10011386_22740</name>
</gene>